<feature type="active site" description="Nucleophile" evidence="7">
    <location>
        <position position="295"/>
    </location>
</feature>
<comment type="pathway">
    <text evidence="1 7">Cell wall biogenesis; peptidoglycan biosynthesis.</text>
</comment>
<dbReference type="PANTHER" id="PTHR30582:SF30">
    <property type="entry name" value="BLR4375 PROTEIN"/>
    <property type="match status" value="1"/>
</dbReference>
<keyword evidence="5 7" id="KW-0573">Peptidoglycan synthesis</keyword>
<dbReference type="InterPro" id="IPR036365">
    <property type="entry name" value="PGBD-like_sf"/>
</dbReference>
<dbReference type="SUPFAM" id="SSF141523">
    <property type="entry name" value="L,D-transpeptidase catalytic domain-like"/>
    <property type="match status" value="1"/>
</dbReference>
<organism evidence="10 11">
    <name type="scientific">Luteimonas notoginsengisoli</name>
    <dbReference type="NCBI Taxonomy" id="1578200"/>
    <lineage>
        <taxon>Bacteria</taxon>
        <taxon>Pseudomonadati</taxon>
        <taxon>Pseudomonadota</taxon>
        <taxon>Gammaproteobacteria</taxon>
        <taxon>Lysobacterales</taxon>
        <taxon>Lysobacteraceae</taxon>
        <taxon>Luteimonas</taxon>
    </lineage>
</organism>
<feature type="domain" description="L,D-TPase catalytic" evidence="9">
    <location>
        <begin position="186"/>
        <end position="319"/>
    </location>
</feature>
<keyword evidence="3" id="KW-0808">Transferase</keyword>
<evidence type="ECO:0000256" key="5">
    <source>
        <dbReference type="ARBA" id="ARBA00022984"/>
    </source>
</evidence>
<evidence type="ECO:0000313" key="11">
    <source>
        <dbReference type="Proteomes" id="UP001595724"/>
    </source>
</evidence>
<evidence type="ECO:0000256" key="7">
    <source>
        <dbReference type="PROSITE-ProRule" id="PRU01373"/>
    </source>
</evidence>
<dbReference type="Proteomes" id="UP001595724">
    <property type="component" value="Unassembled WGS sequence"/>
</dbReference>
<dbReference type="InterPro" id="IPR002477">
    <property type="entry name" value="Peptidoglycan-bd-like"/>
</dbReference>
<comment type="similarity">
    <text evidence="2">Belongs to the YkuD family.</text>
</comment>
<dbReference type="Pfam" id="PF01471">
    <property type="entry name" value="PG_binding_1"/>
    <property type="match status" value="1"/>
</dbReference>
<dbReference type="PANTHER" id="PTHR30582">
    <property type="entry name" value="L,D-TRANSPEPTIDASE"/>
    <property type="match status" value="1"/>
</dbReference>
<dbReference type="Gene3D" id="2.40.440.10">
    <property type="entry name" value="L,D-transpeptidase catalytic domain-like"/>
    <property type="match status" value="1"/>
</dbReference>
<evidence type="ECO:0000259" key="9">
    <source>
        <dbReference type="PROSITE" id="PS52029"/>
    </source>
</evidence>
<reference evidence="11" key="1">
    <citation type="journal article" date="2019" name="Int. J. Syst. Evol. Microbiol.">
        <title>The Global Catalogue of Microorganisms (GCM) 10K type strain sequencing project: providing services to taxonomists for standard genome sequencing and annotation.</title>
        <authorList>
            <consortium name="The Broad Institute Genomics Platform"/>
            <consortium name="The Broad Institute Genome Sequencing Center for Infectious Disease"/>
            <person name="Wu L."/>
            <person name="Ma J."/>
        </authorList>
    </citation>
    <scope>NUCLEOTIDE SEQUENCE [LARGE SCALE GENOMIC DNA]</scope>
    <source>
        <strain evidence="11">KCTC 42211</strain>
    </source>
</reference>
<evidence type="ECO:0000256" key="3">
    <source>
        <dbReference type="ARBA" id="ARBA00022679"/>
    </source>
</evidence>
<dbReference type="EMBL" id="JBHRYF010000008">
    <property type="protein sequence ID" value="MFC3660150.1"/>
    <property type="molecule type" value="Genomic_DNA"/>
</dbReference>
<dbReference type="PROSITE" id="PS52029">
    <property type="entry name" value="LD_TPASE"/>
    <property type="match status" value="1"/>
</dbReference>
<gene>
    <name evidence="10" type="ORF">ACFOM9_08745</name>
</gene>
<evidence type="ECO:0000256" key="8">
    <source>
        <dbReference type="SAM" id="SignalP"/>
    </source>
</evidence>
<accession>A0ABV7UT26</accession>
<evidence type="ECO:0000313" key="10">
    <source>
        <dbReference type="EMBL" id="MFC3660150.1"/>
    </source>
</evidence>
<dbReference type="Pfam" id="PF03734">
    <property type="entry name" value="YkuD"/>
    <property type="match status" value="1"/>
</dbReference>
<keyword evidence="11" id="KW-1185">Reference proteome</keyword>
<feature type="chain" id="PRO_5046791403" evidence="8">
    <location>
        <begin position="25"/>
        <end position="320"/>
    </location>
</feature>
<dbReference type="Gene3D" id="1.10.101.10">
    <property type="entry name" value="PGBD-like superfamily/PGBD"/>
    <property type="match status" value="1"/>
</dbReference>
<keyword evidence="4 7" id="KW-0133">Cell shape</keyword>
<dbReference type="InterPro" id="IPR005490">
    <property type="entry name" value="LD_TPept_cat_dom"/>
</dbReference>
<dbReference type="InterPro" id="IPR050979">
    <property type="entry name" value="LD-transpeptidase"/>
</dbReference>
<sequence length="320" mass="33260">MSRHMFRIAPLVVALCALPGLSVAADALTPAAVNSAEATAGDTAILRAQVLLDRALFSPGEIDGGAGSNTTRAIRAFQRSRDLDASGELDAPTWQALNAGAPDVLIDYTIAAEDVAGPFAKLPEDTAAKAGLPALGFESALELLGEKFHASPKLLQRLNPDADFAKAGTTIVVPNVAGVAAPGKAAKVVVDKSDSSVAMLDAAGKVMALFPASTGSEHDPLPVGEWKIQGVARDPKFHYNPELFWDAEAKDEKATLAAGPNNPVGVVWIDLSKPHYGIHGTPEPSKIGKTESHGCIRLTNWSAKLLSDSVAPGTPAVLQE</sequence>
<keyword evidence="6 7" id="KW-0961">Cell wall biogenesis/degradation</keyword>
<evidence type="ECO:0000256" key="1">
    <source>
        <dbReference type="ARBA" id="ARBA00004752"/>
    </source>
</evidence>
<proteinExistence type="inferred from homology"/>
<dbReference type="RefSeq" id="WP_386709088.1">
    <property type="nucleotide sequence ID" value="NZ_JBHRYF010000008.1"/>
</dbReference>
<dbReference type="CDD" id="cd16913">
    <property type="entry name" value="YkuD_like"/>
    <property type="match status" value="1"/>
</dbReference>
<keyword evidence="8" id="KW-0732">Signal</keyword>
<evidence type="ECO:0000256" key="6">
    <source>
        <dbReference type="ARBA" id="ARBA00023316"/>
    </source>
</evidence>
<comment type="caution">
    <text evidence="10">The sequence shown here is derived from an EMBL/GenBank/DDBJ whole genome shotgun (WGS) entry which is preliminary data.</text>
</comment>
<feature type="active site" description="Proton donor/acceptor" evidence="7">
    <location>
        <position position="279"/>
    </location>
</feature>
<name>A0ABV7UT26_9GAMM</name>
<evidence type="ECO:0000256" key="2">
    <source>
        <dbReference type="ARBA" id="ARBA00005992"/>
    </source>
</evidence>
<protein>
    <submittedName>
        <fullName evidence="10">L,D-transpeptidase family protein</fullName>
    </submittedName>
</protein>
<feature type="signal peptide" evidence="8">
    <location>
        <begin position="1"/>
        <end position="24"/>
    </location>
</feature>
<evidence type="ECO:0000256" key="4">
    <source>
        <dbReference type="ARBA" id="ARBA00022960"/>
    </source>
</evidence>
<dbReference type="InterPro" id="IPR036366">
    <property type="entry name" value="PGBDSf"/>
</dbReference>
<dbReference type="InterPro" id="IPR038063">
    <property type="entry name" value="Transpep_catalytic_dom"/>
</dbReference>
<dbReference type="SUPFAM" id="SSF47090">
    <property type="entry name" value="PGBD-like"/>
    <property type="match status" value="1"/>
</dbReference>